<dbReference type="Proteomes" id="UP000242146">
    <property type="component" value="Unassembled WGS sequence"/>
</dbReference>
<name>A0A1X2GU60_9FUNG</name>
<protein>
    <submittedName>
        <fullName evidence="1">Uncharacterized protein</fullName>
    </submittedName>
</protein>
<evidence type="ECO:0000313" key="2">
    <source>
        <dbReference type="Proteomes" id="UP000242146"/>
    </source>
</evidence>
<organism evidence="1 2">
    <name type="scientific">Hesseltinella vesiculosa</name>
    <dbReference type="NCBI Taxonomy" id="101127"/>
    <lineage>
        <taxon>Eukaryota</taxon>
        <taxon>Fungi</taxon>
        <taxon>Fungi incertae sedis</taxon>
        <taxon>Mucoromycota</taxon>
        <taxon>Mucoromycotina</taxon>
        <taxon>Mucoromycetes</taxon>
        <taxon>Mucorales</taxon>
        <taxon>Cunninghamellaceae</taxon>
        <taxon>Hesseltinella</taxon>
    </lineage>
</organism>
<gene>
    <name evidence="1" type="ORF">DM01DRAFT_1124617</name>
</gene>
<accession>A0A1X2GU60</accession>
<sequence>MHISRAWILLIDLRKEIWHLKNIIAFLLKDKRFPPLLSKKYFIPIRGSLPTVKPSFFPCRFKTHHFARFFILFIYFTLYFRPDG</sequence>
<reference evidence="1 2" key="1">
    <citation type="submission" date="2016-07" db="EMBL/GenBank/DDBJ databases">
        <title>Pervasive Adenine N6-methylation of Active Genes in Fungi.</title>
        <authorList>
            <consortium name="DOE Joint Genome Institute"/>
            <person name="Mondo S.J."/>
            <person name="Dannebaum R.O."/>
            <person name="Kuo R.C."/>
            <person name="Labutti K."/>
            <person name="Haridas S."/>
            <person name="Kuo A."/>
            <person name="Salamov A."/>
            <person name="Ahrendt S.R."/>
            <person name="Lipzen A."/>
            <person name="Sullivan W."/>
            <person name="Andreopoulos W.B."/>
            <person name="Clum A."/>
            <person name="Lindquist E."/>
            <person name="Daum C."/>
            <person name="Ramamoorthy G.K."/>
            <person name="Gryganskyi A."/>
            <person name="Culley D."/>
            <person name="Magnuson J.K."/>
            <person name="James T.Y."/>
            <person name="O'Malley M.A."/>
            <person name="Stajich J.E."/>
            <person name="Spatafora J.W."/>
            <person name="Visel A."/>
            <person name="Grigoriev I.V."/>
        </authorList>
    </citation>
    <scope>NUCLEOTIDE SEQUENCE [LARGE SCALE GENOMIC DNA]</scope>
    <source>
        <strain evidence="1 2">NRRL 3301</strain>
    </source>
</reference>
<proteinExistence type="predicted"/>
<evidence type="ECO:0000313" key="1">
    <source>
        <dbReference type="EMBL" id="ORX61543.1"/>
    </source>
</evidence>
<keyword evidence="2" id="KW-1185">Reference proteome</keyword>
<comment type="caution">
    <text evidence="1">The sequence shown here is derived from an EMBL/GenBank/DDBJ whole genome shotgun (WGS) entry which is preliminary data.</text>
</comment>
<dbReference type="EMBL" id="MCGT01000003">
    <property type="protein sequence ID" value="ORX61543.1"/>
    <property type="molecule type" value="Genomic_DNA"/>
</dbReference>
<dbReference type="AlphaFoldDB" id="A0A1X2GU60"/>